<sequence>MARPHATQQGETAILCGAAKTQPSSLRSRRQDRPGLSSNTFGGLRTRCGVYLPLQPAKHSLILVP</sequence>
<proteinExistence type="predicted"/>
<dbReference type="EMBL" id="GL891303">
    <property type="protein sequence ID" value="EGO58548.1"/>
    <property type="molecule type" value="Genomic_DNA"/>
</dbReference>
<dbReference type="KEGG" id="nte:NEUTE1DRAFT38471"/>
<reference evidence="3" key="1">
    <citation type="journal article" date="2011" name="Genetics">
        <title>Massive changes in genome architecture accompany the transition to self-fertility in the filamentous fungus Neurospora tetrasperma.</title>
        <authorList>
            <person name="Ellison C.E."/>
            <person name="Stajich J.E."/>
            <person name="Jacobson D.J."/>
            <person name="Natvig D.O."/>
            <person name="Lapidus A."/>
            <person name="Foster B."/>
            <person name="Aerts A."/>
            <person name="Riley R."/>
            <person name="Lindquist E.A."/>
            <person name="Grigoriev I.V."/>
            <person name="Taylor J.W."/>
        </authorList>
    </citation>
    <scope>NUCLEOTIDE SEQUENCE [LARGE SCALE GENOMIC DNA]</scope>
    <source>
        <strain evidence="3">FGSC 2508 / P0657</strain>
    </source>
</reference>
<name>F8MG20_NEUT8</name>
<dbReference type="RefSeq" id="XP_009848750.1">
    <property type="nucleotide sequence ID" value="XM_009850448.1"/>
</dbReference>
<dbReference type="VEuPathDB" id="FungiDB:NEUTE1DRAFT_38471"/>
<feature type="region of interest" description="Disordered" evidence="1">
    <location>
        <begin position="1"/>
        <end position="40"/>
    </location>
</feature>
<evidence type="ECO:0000313" key="2">
    <source>
        <dbReference type="EMBL" id="EGO58548.1"/>
    </source>
</evidence>
<feature type="compositionally biased region" description="Polar residues" evidence="1">
    <location>
        <begin position="1"/>
        <end position="11"/>
    </location>
</feature>
<organism evidence="2 3">
    <name type="scientific">Neurospora tetrasperma (strain FGSC 2508 / ATCC MYA-4615 / P0657)</name>
    <dbReference type="NCBI Taxonomy" id="510951"/>
    <lineage>
        <taxon>Eukaryota</taxon>
        <taxon>Fungi</taxon>
        <taxon>Dikarya</taxon>
        <taxon>Ascomycota</taxon>
        <taxon>Pezizomycotina</taxon>
        <taxon>Sordariomycetes</taxon>
        <taxon>Sordariomycetidae</taxon>
        <taxon>Sordariales</taxon>
        <taxon>Sordariaceae</taxon>
        <taxon>Neurospora</taxon>
    </lineage>
</organism>
<dbReference type="GeneID" id="20827645"/>
<protein>
    <submittedName>
        <fullName evidence="2">Uncharacterized protein</fullName>
    </submittedName>
</protein>
<gene>
    <name evidence="2" type="ORF">NEUTE1DRAFT_38471</name>
</gene>
<dbReference type="Proteomes" id="UP000008065">
    <property type="component" value="Unassembled WGS sequence"/>
</dbReference>
<dbReference type="AlphaFoldDB" id="F8MG20"/>
<evidence type="ECO:0000256" key="1">
    <source>
        <dbReference type="SAM" id="MobiDB-lite"/>
    </source>
</evidence>
<evidence type="ECO:0000313" key="3">
    <source>
        <dbReference type="Proteomes" id="UP000008065"/>
    </source>
</evidence>
<dbReference type="HOGENOM" id="CLU_2850247_0_0_1"/>
<accession>F8MG20</accession>
<keyword evidence="3" id="KW-1185">Reference proteome</keyword>